<dbReference type="VEuPathDB" id="TriTrypDB:TCSYLVIO_004710"/>
<dbReference type="SUPFAM" id="SSF69635">
    <property type="entry name" value="Type III secretory system chaperone-like"/>
    <property type="match status" value="1"/>
</dbReference>
<dbReference type="VEuPathDB" id="TriTrypDB:TcYC6_0025140"/>
<dbReference type="VEuPathDB" id="TriTrypDB:C3747_33g148"/>
<name>A0A2V2VNN6_TRYCR</name>
<dbReference type="VEuPathDB" id="TriTrypDB:BCY84_11244"/>
<evidence type="ECO:0000259" key="3">
    <source>
        <dbReference type="PROSITE" id="PS50053"/>
    </source>
</evidence>
<dbReference type="Gene3D" id="3.30.1460.10">
    <property type="match status" value="1"/>
</dbReference>
<evidence type="ECO:0000256" key="2">
    <source>
        <dbReference type="SAM" id="MobiDB-lite"/>
    </source>
</evidence>
<evidence type="ECO:0000256" key="1">
    <source>
        <dbReference type="SAM" id="Coils"/>
    </source>
</evidence>
<dbReference type="VEuPathDB" id="TriTrypDB:TcCLB.509799.20"/>
<dbReference type="VEuPathDB" id="TriTrypDB:TcG_04177"/>
<dbReference type="VEuPathDB" id="TriTrypDB:TCDM_03519"/>
<dbReference type="PROSITE" id="PS50053">
    <property type="entry name" value="UBIQUITIN_2"/>
    <property type="match status" value="1"/>
</dbReference>
<dbReference type="SUPFAM" id="SSF54236">
    <property type="entry name" value="Ubiquitin-like"/>
    <property type="match status" value="1"/>
</dbReference>
<feature type="compositionally biased region" description="Polar residues" evidence="2">
    <location>
        <begin position="126"/>
        <end position="146"/>
    </location>
</feature>
<keyword evidence="1" id="KW-0175">Coiled coil</keyword>
<dbReference type="GO" id="GO:0030254">
    <property type="term" value="P:protein secretion by the type III secretion system"/>
    <property type="evidence" value="ECO:0007669"/>
    <property type="project" value="InterPro"/>
</dbReference>
<accession>A0A2V2VNN6</accession>
<proteinExistence type="predicted"/>
<reference evidence="4 5" key="1">
    <citation type="journal article" date="2018" name="Microb. Genom.">
        <title>Expanding an expanded genome: long-read sequencing of Trypanosoma cruzi.</title>
        <authorList>
            <person name="Berna L."/>
            <person name="Rodriguez M."/>
            <person name="Chiribao M.L."/>
            <person name="Parodi-Talice A."/>
            <person name="Pita S."/>
            <person name="Rijo G."/>
            <person name="Alvarez-Valin F."/>
            <person name="Robello C."/>
        </authorList>
    </citation>
    <scope>NUCLEOTIDE SEQUENCE [LARGE SCALE GENOMIC DNA]</scope>
    <source>
        <strain evidence="4 5">Dm28c</strain>
    </source>
</reference>
<evidence type="ECO:0000313" key="5">
    <source>
        <dbReference type="Proteomes" id="UP000246121"/>
    </source>
</evidence>
<feature type="compositionally biased region" description="Basic and acidic residues" evidence="2">
    <location>
        <begin position="115"/>
        <end position="124"/>
    </location>
</feature>
<evidence type="ECO:0000313" key="4">
    <source>
        <dbReference type="EMBL" id="PWU97764.1"/>
    </source>
</evidence>
<sequence>MDDKQAFFVQSEDGRKFKMVIRGDLGKLSVGKIRRYLKSYGIPDGQLLLYDGVVLEDSAVGGDFGLKNNSMLQLVSPRRGTVAAEVRSKPTSNPTPHVSGEKRSSSTHRATSTDTHARHSERPSSRPLTTATVSHVDPSSMSDGLSQTNVVSSTALGSNVNSKNNGKNIGSSLSATLEVENSRLRDEVDRLHQELSELRGRQKCGDGGVRTGPVLVDLLQNAKSNLQELSEELGVSLQFDMNLTCVIGTDERHTVLVTFDHATERLYVYSTLLTQLPVDAAVRVKLYELLLEGSLLGREVCGGGIGMSLQSGIVLLSTSIPLRNCSTSALKDIMPSFVETLGRWRSLINELLD</sequence>
<dbReference type="InterPro" id="IPR010261">
    <property type="entry name" value="Tir_chaperone"/>
</dbReference>
<dbReference type="VEuPathDB" id="TriTrypDB:TcBrA4_0013580"/>
<dbReference type="VEuPathDB" id="TriTrypDB:Tc_MARK_3496"/>
<organism evidence="4 5">
    <name type="scientific">Trypanosoma cruzi</name>
    <dbReference type="NCBI Taxonomy" id="5693"/>
    <lineage>
        <taxon>Eukaryota</taxon>
        <taxon>Discoba</taxon>
        <taxon>Euglenozoa</taxon>
        <taxon>Kinetoplastea</taxon>
        <taxon>Metakinetoplastina</taxon>
        <taxon>Trypanosomatida</taxon>
        <taxon>Trypanosomatidae</taxon>
        <taxon>Trypanosoma</taxon>
        <taxon>Schizotrypanum</taxon>
    </lineage>
</organism>
<feature type="region of interest" description="Disordered" evidence="2">
    <location>
        <begin position="81"/>
        <end position="146"/>
    </location>
</feature>
<dbReference type="AlphaFoldDB" id="A0A2V2VNN6"/>
<dbReference type="EMBL" id="PRFA01000014">
    <property type="protein sequence ID" value="PWU97764.1"/>
    <property type="molecule type" value="Genomic_DNA"/>
</dbReference>
<comment type="caution">
    <text evidence="4">The sequence shown here is derived from an EMBL/GenBank/DDBJ whole genome shotgun (WGS) entry which is preliminary data.</text>
</comment>
<feature type="domain" description="Ubiquitin-like" evidence="3">
    <location>
        <begin position="43"/>
        <end position="81"/>
    </location>
</feature>
<dbReference type="Proteomes" id="UP000246121">
    <property type="component" value="Unassembled WGS sequence"/>
</dbReference>
<dbReference type="InterPro" id="IPR000626">
    <property type="entry name" value="Ubiquitin-like_dom"/>
</dbReference>
<dbReference type="VEuPathDB" id="TriTrypDB:C4B63_14g104"/>
<dbReference type="VEuPathDB" id="TriTrypDB:TcCL_NonESM01946"/>
<feature type="coiled-coil region" evidence="1">
    <location>
        <begin position="174"/>
        <end position="201"/>
    </location>
</feature>
<dbReference type="VEuPathDB" id="TriTrypDB:TcCLB.504137.70"/>
<dbReference type="VEuPathDB" id="TriTrypDB:ECC02_000533"/>
<dbReference type="CDD" id="cd17039">
    <property type="entry name" value="Ubl_ubiquitin_like"/>
    <property type="match status" value="1"/>
</dbReference>
<dbReference type="CDD" id="cd16364">
    <property type="entry name" value="T3SC_I-like"/>
    <property type="match status" value="1"/>
</dbReference>
<protein>
    <recommendedName>
        <fullName evidence="3">Ubiquitin-like domain-containing protein</fullName>
    </recommendedName>
</protein>
<dbReference type="VEuPathDB" id="TriTrypDB:TcCLB.504817.20"/>
<dbReference type="InterPro" id="IPR029071">
    <property type="entry name" value="Ubiquitin-like_domsf"/>
</dbReference>
<dbReference type="Pfam" id="PF05932">
    <property type="entry name" value="CesT"/>
    <property type="match status" value="1"/>
</dbReference>
<gene>
    <name evidence="4" type="ORF">C4B63_14g104</name>
</gene>